<evidence type="ECO:0000313" key="2">
    <source>
        <dbReference type="Proteomes" id="UP000187181"/>
    </source>
</evidence>
<dbReference type="OrthoDB" id="699839at2"/>
<evidence type="ECO:0008006" key="3">
    <source>
        <dbReference type="Google" id="ProtNLM"/>
    </source>
</evidence>
<gene>
    <name evidence="1" type="ORF">SAMN05444128_1823</name>
</gene>
<dbReference type="AlphaFoldDB" id="A0A1R3XAU5"/>
<dbReference type="EMBL" id="FTPP01000002">
    <property type="protein sequence ID" value="SIT88344.1"/>
    <property type="molecule type" value="Genomic_DNA"/>
</dbReference>
<dbReference type="SUPFAM" id="SSF159501">
    <property type="entry name" value="EreA/ChaN-like"/>
    <property type="match status" value="1"/>
</dbReference>
<dbReference type="STRING" id="1317125.SAMN05444128_1823"/>
<organism evidence="1 2">
    <name type="scientific">Pontibacter indicus</name>
    <dbReference type="NCBI Taxonomy" id="1317125"/>
    <lineage>
        <taxon>Bacteria</taxon>
        <taxon>Pseudomonadati</taxon>
        <taxon>Bacteroidota</taxon>
        <taxon>Cytophagia</taxon>
        <taxon>Cytophagales</taxon>
        <taxon>Hymenobacteraceae</taxon>
        <taxon>Pontibacter</taxon>
    </lineage>
</organism>
<name>A0A1R3XAU5_9BACT</name>
<dbReference type="Gene3D" id="3.30.1870.10">
    <property type="entry name" value="EreA-like, domain 2"/>
    <property type="match status" value="1"/>
</dbReference>
<dbReference type="Proteomes" id="UP000187181">
    <property type="component" value="Unassembled WGS sequence"/>
</dbReference>
<reference evidence="2" key="1">
    <citation type="submission" date="2017-01" db="EMBL/GenBank/DDBJ databases">
        <authorList>
            <person name="Varghese N."/>
            <person name="Submissions S."/>
        </authorList>
    </citation>
    <scope>NUCLEOTIDE SEQUENCE [LARGE SCALE GENOMIC DNA]</scope>
    <source>
        <strain evidence="2">LP100</strain>
    </source>
</reference>
<protein>
    <recommendedName>
        <fullName evidence="3">Erythromycin esterase</fullName>
    </recommendedName>
</protein>
<evidence type="ECO:0000313" key="1">
    <source>
        <dbReference type="EMBL" id="SIT88344.1"/>
    </source>
</evidence>
<proteinExistence type="predicted"/>
<sequence>MKKIIKRTALVLLATPFVLLFVGAIVYYTYTLFAVGGESSRHQAYLQKHMQQVAVGANDFPVFDEAFYDSKVIMLGEVHGFAMPQELDFELLKHLNQKKGLKHYLAEVDFSQAHLLNRYLESGDESLLDEVFQTWVNYNAQWANQEFYAKLQKIYTYNQTLPADKRISIVGVDKIQDIAITKHHLGELLKEKNANSRLTALDSLLADSTSTSQALQAFASDYLAAANTDSVYLSDSTPADLKHILTNLAYQHENVQRDSVMFLNLVKLTEVNQWQNEQFYGMWGLMHALQSEVNEGYHSFAYLLKNQESSFRNKVTTIGIFASDSENMIPARAMPASLNKGQAYINSTWVNSDGPMAFVNGIKDLRALTQEYSMAIFKLNGEASPYRTSSLLATTRILMPGQAGIHPAVENPTSTDLYQYAVLIRNSKAATPIKSTL</sequence>
<keyword evidence="2" id="KW-1185">Reference proteome</keyword>
<dbReference type="RefSeq" id="WP_076668087.1">
    <property type="nucleotide sequence ID" value="NZ_FTPP01000002.1"/>
</dbReference>
<accession>A0A1R3XAU5</accession>